<reference evidence="1 2" key="2">
    <citation type="journal article" date="2022" name="Mol. Ecol. Resour.">
        <title>The genomes of chicory, endive, great burdock and yacon provide insights into Asteraceae paleo-polyploidization history and plant inulin production.</title>
        <authorList>
            <person name="Fan W."/>
            <person name="Wang S."/>
            <person name="Wang H."/>
            <person name="Wang A."/>
            <person name="Jiang F."/>
            <person name="Liu H."/>
            <person name="Zhao H."/>
            <person name="Xu D."/>
            <person name="Zhang Y."/>
        </authorList>
    </citation>
    <scope>NUCLEOTIDE SEQUENCE [LARGE SCALE GENOMIC DNA]</scope>
    <source>
        <strain evidence="2">cv. Yunnan</strain>
        <tissue evidence="1">Leaves</tissue>
    </source>
</reference>
<evidence type="ECO:0000313" key="2">
    <source>
        <dbReference type="Proteomes" id="UP001056120"/>
    </source>
</evidence>
<dbReference type="Proteomes" id="UP001056120">
    <property type="component" value="Linkage Group LG21"/>
</dbReference>
<protein>
    <submittedName>
        <fullName evidence="1">Uncharacterized protein</fullName>
    </submittedName>
</protein>
<dbReference type="EMBL" id="CM042038">
    <property type="protein sequence ID" value="KAI3732263.1"/>
    <property type="molecule type" value="Genomic_DNA"/>
</dbReference>
<sequence>MSTTVGARADKQAPKEALDGGDVVVDSGFDTKLYTVCVPEVHKIDVNEGVNMDGNESGNQNVNEVLESKQDVNDVHDVENGSEVETNQLKLDNQNEDDNEDEVDLMEDEANILEDVLLMLQYVSQFTVCHFIKRLVR</sequence>
<accession>A0ACB9CD99</accession>
<name>A0ACB9CD99_9ASTR</name>
<reference evidence="2" key="1">
    <citation type="journal article" date="2022" name="Mol. Ecol. Resour.">
        <title>The genomes of chicory, endive, great burdock and yacon provide insights into Asteraceae palaeo-polyploidization history and plant inulin production.</title>
        <authorList>
            <person name="Fan W."/>
            <person name="Wang S."/>
            <person name="Wang H."/>
            <person name="Wang A."/>
            <person name="Jiang F."/>
            <person name="Liu H."/>
            <person name="Zhao H."/>
            <person name="Xu D."/>
            <person name="Zhang Y."/>
        </authorList>
    </citation>
    <scope>NUCLEOTIDE SEQUENCE [LARGE SCALE GENOMIC DNA]</scope>
    <source>
        <strain evidence="2">cv. Yunnan</strain>
    </source>
</reference>
<keyword evidence="2" id="KW-1185">Reference proteome</keyword>
<gene>
    <name evidence="1" type="ORF">L1987_63467</name>
</gene>
<proteinExistence type="predicted"/>
<organism evidence="1 2">
    <name type="scientific">Smallanthus sonchifolius</name>
    <dbReference type="NCBI Taxonomy" id="185202"/>
    <lineage>
        <taxon>Eukaryota</taxon>
        <taxon>Viridiplantae</taxon>
        <taxon>Streptophyta</taxon>
        <taxon>Embryophyta</taxon>
        <taxon>Tracheophyta</taxon>
        <taxon>Spermatophyta</taxon>
        <taxon>Magnoliopsida</taxon>
        <taxon>eudicotyledons</taxon>
        <taxon>Gunneridae</taxon>
        <taxon>Pentapetalae</taxon>
        <taxon>asterids</taxon>
        <taxon>campanulids</taxon>
        <taxon>Asterales</taxon>
        <taxon>Asteraceae</taxon>
        <taxon>Asteroideae</taxon>
        <taxon>Heliantheae alliance</taxon>
        <taxon>Millerieae</taxon>
        <taxon>Smallanthus</taxon>
    </lineage>
</organism>
<comment type="caution">
    <text evidence="1">The sequence shown here is derived from an EMBL/GenBank/DDBJ whole genome shotgun (WGS) entry which is preliminary data.</text>
</comment>
<evidence type="ECO:0000313" key="1">
    <source>
        <dbReference type="EMBL" id="KAI3732263.1"/>
    </source>
</evidence>